<protein>
    <submittedName>
        <fullName evidence="1">TraE family protein</fullName>
    </submittedName>
</protein>
<dbReference type="Proteomes" id="UP000307720">
    <property type="component" value="Unassembled WGS sequence"/>
</dbReference>
<organism evidence="1 2">
    <name type="scientific">Hominisplanchenecus murintestinalis</name>
    <dbReference type="NCBI Taxonomy" id="2941517"/>
    <lineage>
        <taxon>Bacteria</taxon>
        <taxon>Bacillati</taxon>
        <taxon>Bacillota</taxon>
        <taxon>Clostridia</taxon>
        <taxon>Lachnospirales</taxon>
        <taxon>Lachnospiraceae</taxon>
        <taxon>Hominisplanchenecus</taxon>
    </lineage>
</organism>
<dbReference type="EMBL" id="SRZB01000124">
    <property type="protein sequence ID" value="TGX95222.1"/>
    <property type="molecule type" value="Genomic_DNA"/>
</dbReference>
<reference evidence="1" key="1">
    <citation type="submission" date="2019-04" db="EMBL/GenBank/DDBJ databases">
        <title>Microbes associate with the intestines of laboratory mice.</title>
        <authorList>
            <person name="Navarre W."/>
            <person name="Wong E."/>
            <person name="Huang K."/>
            <person name="Tropini C."/>
            <person name="Ng K."/>
            <person name="Yu B."/>
        </authorList>
    </citation>
    <scope>NUCLEOTIDE SEQUENCE</scope>
    <source>
        <strain evidence="1">NM72_1-8</strain>
    </source>
</reference>
<keyword evidence="2" id="KW-1185">Reference proteome</keyword>
<evidence type="ECO:0000313" key="1">
    <source>
        <dbReference type="EMBL" id="TGX95222.1"/>
    </source>
</evidence>
<evidence type="ECO:0000313" key="2">
    <source>
        <dbReference type="Proteomes" id="UP000307720"/>
    </source>
</evidence>
<feature type="non-terminal residue" evidence="1">
    <location>
        <position position="228"/>
    </location>
</feature>
<sequence length="228" mass="26575">MIKTLKTLFKQDREKFIVPKSVQAVIPLKTMWEDGIFLVGRNKYAKTFKFEDINYAVASREDKEAMFLEYSELLNALDSGATTKITINNRRLNKADFEQTILIPMAEDDLDKYRKEYNKMLLDKATGANSTVQDKYVTVSVCKKNIEEARNYFARVGADLIGHFNRLGSKCTELDANDKLRIFHDFYRTGEETAFSFDMVQTMRKGHDFKDYICPDSFEFEKDYFKMG</sequence>
<gene>
    <name evidence="1" type="ORF">E5357_17705</name>
</gene>
<name>A0AC61QUI9_9FIRM</name>
<proteinExistence type="predicted"/>
<accession>A0AC61QUI9</accession>
<comment type="caution">
    <text evidence="1">The sequence shown here is derived from an EMBL/GenBank/DDBJ whole genome shotgun (WGS) entry which is preliminary data.</text>
</comment>